<sequence>MRSVKVETNHCGSELARDSGGSACIDVECAFAIASKLAPTVCVLADRYPVPVRNSYPPWSRAFAPVR</sequence>
<evidence type="ECO:0000313" key="1">
    <source>
        <dbReference type="EMBL" id="MBA1377493.1"/>
    </source>
</evidence>
<name>A0A7V8RJ73_9PSED</name>
<dbReference type="AlphaFoldDB" id="A0A7V8RJ73"/>
<accession>A0A7V8RJ73</accession>
<proteinExistence type="predicted"/>
<gene>
    <name evidence="1" type="ORF">FHK92_06620</name>
</gene>
<organism evidence="1 2">
    <name type="scientific">Pseudomonas brassicacearum subsp. neoaurantiaca</name>
    <dbReference type="NCBI Taxonomy" id="494916"/>
    <lineage>
        <taxon>Bacteria</taxon>
        <taxon>Pseudomonadati</taxon>
        <taxon>Pseudomonadota</taxon>
        <taxon>Gammaproteobacteria</taxon>
        <taxon>Pseudomonadales</taxon>
        <taxon>Pseudomonadaceae</taxon>
        <taxon>Pseudomonas</taxon>
    </lineage>
</organism>
<dbReference type="EMBL" id="VDLV01000008">
    <property type="protein sequence ID" value="MBA1377493.1"/>
    <property type="molecule type" value="Genomic_DNA"/>
</dbReference>
<protein>
    <submittedName>
        <fullName evidence="1">Uncharacterized protein</fullName>
    </submittedName>
</protein>
<evidence type="ECO:0000313" key="2">
    <source>
        <dbReference type="Proteomes" id="UP000572407"/>
    </source>
</evidence>
<reference evidence="1 2" key="1">
    <citation type="submission" date="2019-06" db="EMBL/GenBank/DDBJ databases">
        <title>Analysis of the biodiversity of Brassica napus bacterial endophytes for the selection of potential efficient biofertilizers for rapeseed crops.</title>
        <authorList>
            <person name="Jimenez-Gomez A."/>
            <person name="Saati-Santamaria Z."/>
            <person name="Menendez E."/>
            <person name="Rivas R."/>
            <person name="Mateos P.F."/>
            <person name="Velazquez E."/>
            <person name="Garcia-Fraile P."/>
        </authorList>
    </citation>
    <scope>NUCLEOTIDE SEQUENCE [LARGE SCALE GENOMIC DNA]</scope>
    <source>
        <strain evidence="1 2">CDVBN10</strain>
    </source>
</reference>
<dbReference type="Proteomes" id="UP000572407">
    <property type="component" value="Unassembled WGS sequence"/>
</dbReference>
<comment type="caution">
    <text evidence="1">The sequence shown here is derived from an EMBL/GenBank/DDBJ whole genome shotgun (WGS) entry which is preliminary data.</text>
</comment>